<dbReference type="InterPro" id="IPR036388">
    <property type="entry name" value="WH-like_DNA-bd_sf"/>
</dbReference>
<name>A0A806CSC6_MEIRD</name>
<dbReference type="InterPro" id="IPR057727">
    <property type="entry name" value="WCX_dom"/>
</dbReference>
<evidence type="ECO:0000313" key="4">
    <source>
        <dbReference type="EMBL" id="ADD27991.1"/>
    </source>
</evidence>
<evidence type="ECO:0000313" key="5">
    <source>
        <dbReference type="Proteomes" id="UP000006655"/>
    </source>
</evidence>
<keyword evidence="5" id="KW-1185">Reference proteome</keyword>
<proteinExistence type="predicted"/>
<dbReference type="KEGG" id="mrb:Mrub_1228"/>
<dbReference type="InterPro" id="IPR036390">
    <property type="entry name" value="WH_DNA-bd_sf"/>
</dbReference>
<evidence type="ECO:0000259" key="3">
    <source>
        <dbReference type="Pfam" id="PF25583"/>
    </source>
</evidence>
<dbReference type="OrthoDB" id="9767131at2"/>
<reference evidence="4 5" key="1">
    <citation type="journal article" date="2010" name="Stand. Genomic Sci.">
        <title>Complete genome sequence of Meiothermus ruber type strain (21).</title>
        <authorList>
            <person name="Tindall B.J."/>
            <person name="Sikorski J."/>
            <person name="Lucas S."/>
            <person name="Goltsman E."/>
            <person name="Copeland A."/>
            <person name="Glavina Del Rio T."/>
            <person name="Nolan M."/>
            <person name="Tice H."/>
            <person name="Cheng J.F."/>
            <person name="Han C."/>
            <person name="Pitluck S."/>
            <person name="Liolios K."/>
            <person name="Ivanova N."/>
            <person name="Mavromatis K."/>
            <person name="Ovchinnikova G."/>
            <person name="Pati A."/>
            <person name="Fahnrich R."/>
            <person name="Goodwin L."/>
            <person name="Chen A."/>
            <person name="Palaniappan K."/>
            <person name="Land M."/>
            <person name="Hauser L."/>
            <person name="Chang Y.J."/>
            <person name="Jeffries C.D."/>
            <person name="Rohde M."/>
            <person name="Goker M."/>
            <person name="Woyke T."/>
            <person name="Bristow J."/>
            <person name="Eisen J.A."/>
            <person name="Markowitz V."/>
            <person name="Hugenholtz P."/>
            <person name="Kyrpides N.C."/>
            <person name="Klenk H.P."/>
            <person name="Lapidus A."/>
        </authorList>
    </citation>
    <scope>NUCLEOTIDE SEQUENCE [LARGE SCALE GENOMIC DNA]</scope>
    <source>
        <strain evidence="5">ATCC 35948 / DSM 1279 / VKM B-1258 / 21</strain>
    </source>
</reference>
<evidence type="ECO:0000259" key="1">
    <source>
        <dbReference type="Pfam" id="PF08279"/>
    </source>
</evidence>
<dbReference type="Pfam" id="PF13280">
    <property type="entry name" value="WYL"/>
    <property type="match status" value="1"/>
</dbReference>
<dbReference type="Gene3D" id="1.10.10.10">
    <property type="entry name" value="Winged helix-like DNA-binding domain superfamily/Winged helix DNA-binding domain"/>
    <property type="match status" value="1"/>
</dbReference>
<evidence type="ECO:0000259" key="2">
    <source>
        <dbReference type="Pfam" id="PF13280"/>
    </source>
</evidence>
<dbReference type="Pfam" id="PF25583">
    <property type="entry name" value="WCX"/>
    <property type="match status" value="1"/>
</dbReference>
<feature type="domain" description="Helix-turn-helix type 11" evidence="1">
    <location>
        <begin position="13"/>
        <end position="51"/>
    </location>
</feature>
<dbReference type="EMBL" id="CP001743">
    <property type="protein sequence ID" value="ADD27991.1"/>
    <property type="molecule type" value="Genomic_DNA"/>
</dbReference>
<dbReference type="InterPro" id="IPR013196">
    <property type="entry name" value="HTH_11"/>
</dbReference>
<sequence length="335" mass="39335">MGLEKRSHRKSRRLLEVVGLLELRPHSTKELAERLGVSQRTVQRDIDELHSLRPELQEDGHGRYFIPNNAPSNPYNLLLRYATFRFFYHQAPTHHQYFMQELHRLVKELPEHIRHLVALDLEAYRRRNLPSDRTLEMVLRAWGERRVLQVDYQSLQGRQTRRELEIWFLELNRWNLALYVLARVPGSSYPGPQMYKLARMSNPRILEKTYTIPQDFNPNKFFSGAWGVALAHQKARVVLRFAPAVIPRLREGDLPGPAEWRVLEDGRAEAVYEVNTGPDGYPFELLGWVLSWGSLVEVVAPADLRARWLQEIRNLAERWIDTLPPTPLLHSSWRH</sequence>
<protein>
    <submittedName>
        <fullName evidence="4">Helix-turn-helix type 11 domain protein</fullName>
    </submittedName>
</protein>
<dbReference type="PANTHER" id="PTHR34580:SF1">
    <property type="entry name" value="PROTEIN PAFC"/>
    <property type="match status" value="1"/>
</dbReference>
<dbReference type="PANTHER" id="PTHR34580">
    <property type="match status" value="1"/>
</dbReference>
<gene>
    <name evidence="4" type="ordered locus">Mrub_1228</name>
</gene>
<dbReference type="InterPro" id="IPR051534">
    <property type="entry name" value="CBASS_pafABC_assoc_protein"/>
</dbReference>
<accession>A0A806CSC6</accession>
<dbReference type="SUPFAM" id="SSF46785">
    <property type="entry name" value="Winged helix' DNA-binding domain"/>
    <property type="match status" value="1"/>
</dbReference>
<dbReference type="Proteomes" id="UP000006655">
    <property type="component" value="Chromosome"/>
</dbReference>
<organism evidence="4 5">
    <name type="scientific">Meiothermus ruber (strain ATCC 35948 / DSM 1279 / VKM B-1258 / 21)</name>
    <name type="common">Thermus ruber</name>
    <dbReference type="NCBI Taxonomy" id="504728"/>
    <lineage>
        <taxon>Bacteria</taxon>
        <taxon>Thermotogati</taxon>
        <taxon>Deinococcota</taxon>
        <taxon>Deinococci</taxon>
        <taxon>Thermales</taxon>
        <taxon>Thermaceae</taxon>
        <taxon>Meiothermus</taxon>
    </lineage>
</organism>
<feature type="domain" description="WYL" evidence="2">
    <location>
        <begin position="134"/>
        <end position="204"/>
    </location>
</feature>
<feature type="domain" description="WCX" evidence="3">
    <location>
        <begin position="236"/>
        <end position="316"/>
    </location>
</feature>
<dbReference type="AlphaFoldDB" id="A0A806CSC6"/>
<dbReference type="Pfam" id="PF08279">
    <property type="entry name" value="HTH_11"/>
    <property type="match status" value="1"/>
</dbReference>
<dbReference type="PROSITE" id="PS52050">
    <property type="entry name" value="WYL"/>
    <property type="match status" value="1"/>
</dbReference>
<dbReference type="InterPro" id="IPR026881">
    <property type="entry name" value="WYL_dom"/>
</dbReference>